<keyword evidence="5" id="KW-0456">Lyase</keyword>
<evidence type="ECO:0000256" key="4">
    <source>
        <dbReference type="ARBA" id="ARBA00019707"/>
    </source>
</evidence>
<evidence type="ECO:0000256" key="1">
    <source>
        <dbReference type="ARBA" id="ARBA00005181"/>
    </source>
</evidence>
<evidence type="ECO:0000313" key="8">
    <source>
        <dbReference type="EMBL" id="QCT20284.1"/>
    </source>
</evidence>
<dbReference type="InterPro" id="IPR014710">
    <property type="entry name" value="RmlC-like_jellyroll"/>
</dbReference>
<evidence type="ECO:0000256" key="7">
    <source>
        <dbReference type="ARBA" id="ARBA00048714"/>
    </source>
</evidence>
<dbReference type="Pfam" id="PF06339">
    <property type="entry name" value="Ectoine_synth"/>
    <property type="match status" value="1"/>
</dbReference>
<evidence type="ECO:0000256" key="5">
    <source>
        <dbReference type="ARBA" id="ARBA00023239"/>
    </source>
</evidence>
<evidence type="ECO:0000256" key="6">
    <source>
        <dbReference type="ARBA" id="ARBA00033271"/>
    </source>
</evidence>
<name>A0A4P8YKS1_9ENTR</name>
<dbReference type="GO" id="GO:0033990">
    <property type="term" value="F:ectoine synthase activity"/>
    <property type="evidence" value="ECO:0007669"/>
    <property type="project" value="UniProtKB-EC"/>
</dbReference>
<dbReference type="EMBL" id="CP040428">
    <property type="protein sequence ID" value="QCT20284.1"/>
    <property type="molecule type" value="Genomic_DNA"/>
</dbReference>
<dbReference type="PANTHER" id="PTHR39289:SF1">
    <property type="entry name" value="L-ECTOINE SYNTHASE"/>
    <property type="match status" value="1"/>
</dbReference>
<dbReference type="CDD" id="cd06978">
    <property type="entry name" value="cupin_EctC"/>
    <property type="match status" value="1"/>
</dbReference>
<dbReference type="UniPathway" id="UPA00067">
    <property type="reaction ID" value="UER00123"/>
</dbReference>
<dbReference type="Gene3D" id="2.60.120.10">
    <property type="entry name" value="Jelly Rolls"/>
    <property type="match status" value="1"/>
</dbReference>
<dbReference type="PANTHER" id="PTHR39289">
    <property type="match status" value="1"/>
</dbReference>
<dbReference type="AlphaFoldDB" id="A0A4P8YKS1"/>
<dbReference type="EC" id="4.2.1.108" evidence="3"/>
<dbReference type="OrthoDB" id="9801830at2"/>
<reference evidence="8 9" key="1">
    <citation type="submission" date="2019-05" db="EMBL/GenBank/DDBJ databases">
        <title>Complete genome sequence of Izhakiella calystegiae KSNA2, an endophyte isolated from beach morning glory (Calystegia soldanella).</title>
        <authorList>
            <person name="Jiang L."/>
            <person name="Jeong J.C."/>
            <person name="Kim C.Y."/>
            <person name="Kim D.H."/>
            <person name="Kim S.W."/>
            <person name="Lee j."/>
        </authorList>
    </citation>
    <scope>NUCLEOTIDE SEQUENCE [LARGE SCALE GENOMIC DNA]</scope>
    <source>
        <strain evidence="8 9">KSNA2</strain>
    </source>
</reference>
<dbReference type="SUPFAM" id="SSF51182">
    <property type="entry name" value="RmlC-like cupins"/>
    <property type="match status" value="1"/>
</dbReference>
<evidence type="ECO:0000256" key="2">
    <source>
        <dbReference type="ARBA" id="ARBA00009637"/>
    </source>
</evidence>
<dbReference type="InterPro" id="IPR011051">
    <property type="entry name" value="RmlC_Cupin_sf"/>
</dbReference>
<keyword evidence="9" id="KW-1185">Reference proteome</keyword>
<comment type="catalytic activity">
    <reaction evidence="7">
        <text>(2S)-4-acetamido-2-aminobutanoate = L-ectoine + H2O</text>
        <dbReference type="Rhea" id="RHEA:17281"/>
        <dbReference type="ChEBI" id="CHEBI:15377"/>
        <dbReference type="ChEBI" id="CHEBI:58515"/>
        <dbReference type="ChEBI" id="CHEBI:58929"/>
        <dbReference type="EC" id="4.2.1.108"/>
    </reaction>
</comment>
<comment type="similarity">
    <text evidence="2">Belongs to the ectoine synthase family.</text>
</comment>
<organism evidence="8 9">
    <name type="scientific">Jejubacter calystegiae</name>
    <dbReference type="NCBI Taxonomy" id="2579935"/>
    <lineage>
        <taxon>Bacteria</taxon>
        <taxon>Pseudomonadati</taxon>
        <taxon>Pseudomonadota</taxon>
        <taxon>Gammaproteobacteria</taxon>
        <taxon>Enterobacterales</taxon>
        <taxon>Enterobacteriaceae</taxon>
        <taxon>Jejubacter</taxon>
    </lineage>
</organism>
<sequence>MIIRSLDDIINTERDVSWGAGKSRRLLLEKDGLGYSIMETIVESGSQSVLEYTNHLETCYCIEGEGWVKDLATGERHEIYPGVMYSLNNHDKHILAATTRLKLLSVFMPALIGPESHNLREDGGSSSY</sequence>
<dbReference type="RefSeq" id="WP_138096159.1">
    <property type="nucleotide sequence ID" value="NZ_CP040428.1"/>
</dbReference>
<dbReference type="InterPro" id="IPR010462">
    <property type="entry name" value="Ectoine_synth"/>
</dbReference>
<dbReference type="NCBIfam" id="NF009806">
    <property type="entry name" value="PRK13290.1"/>
    <property type="match status" value="1"/>
</dbReference>
<comment type="pathway">
    <text evidence="1">Amine and polyamine biosynthesis; ectoine biosynthesis; L-ectoine from L-aspartate 4-semialdehyde: step 3/3.</text>
</comment>
<proteinExistence type="inferred from homology"/>
<dbReference type="Proteomes" id="UP000302163">
    <property type="component" value="Chromosome"/>
</dbReference>
<dbReference type="KEGG" id="izh:FEM41_11815"/>
<dbReference type="GO" id="GO:0019491">
    <property type="term" value="P:ectoine biosynthetic process"/>
    <property type="evidence" value="ECO:0007669"/>
    <property type="project" value="UniProtKB-UniPathway"/>
</dbReference>
<evidence type="ECO:0000313" key="9">
    <source>
        <dbReference type="Proteomes" id="UP000302163"/>
    </source>
</evidence>
<evidence type="ECO:0000256" key="3">
    <source>
        <dbReference type="ARBA" id="ARBA00013192"/>
    </source>
</evidence>
<gene>
    <name evidence="8" type="ORF">FEM41_11815</name>
</gene>
<accession>A0A4P8YKS1</accession>
<protein>
    <recommendedName>
        <fullName evidence="4">L-ectoine synthase</fullName>
        <ecNumber evidence="3">4.2.1.108</ecNumber>
    </recommendedName>
    <alternativeName>
        <fullName evidence="6">N-acetyldiaminobutyrate dehydratase</fullName>
    </alternativeName>
</protein>